<feature type="compositionally biased region" description="Polar residues" evidence="2">
    <location>
        <begin position="423"/>
        <end position="436"/>
    </location>
</feature>
<evidence type="ECO:0000256" key="1">
    <source>
        <dbReference type="SAM" id="Coils"/>
    </source>
</evidence>
<evidence type="ECO:0000256" key="2">
    <source>
        <dbReference type="SAM" id="MobiDB-lite"/>
    </source>
</evidence>
<keyword evidence="4" id="KW-1185">Reference proteome</keyword>
<feature type="compositionally biased region" description="Basic and acidic residues" evidence="2">
    <location>
        <begin position="212"/>
        <end position="230"/>
    </location>
</feature>
<organism evidence="3 4">
    <name type="scientific">Exophiala bonariae</name>
    <dbReference type="NCBI Taxonomy" id="1690606"/>
    <lineage>
        <taxon>Eukaryota</taxon>
        <taxon>Fungi</taxon>
        <taxon>Dikarya</taxon>
        <taxon>Ascomycota</taxon>
        <taxon>Pezizomycotina</taxon>
        <taxon>Eurotiomycetes</taxon>
        <taxon>Chaetothyriomycetidae</taxon>
        <taxon>Chaetothyriales</taxon>
        <taxon>Herpotrichiellaceae</taxon>
        <taxon>Exophiala</taxon>
    </lineage>
</organism>
<evidence type="ECO:0000313" key="4">
    <source>
        <dbReference type="Proteomes" id="UP001358417"/>
    </source>
</evidence>
<dbReference type="PANTHER" id="PTHR42023">
    <property type="entry name" value="BHLH DOMAIN-CONTAINING PROTEIN"/>
    <property type="match status" value="1"/>
</dbReference>
<evidence type="ECO:0000313" key="3">
    <source>
        <dbReference type="EMBL" id="KAK5065251.1"/>
    </source>
</evidence>
<sequence length="636" mass="70148">MWRRNTDPEPQMGYHAYPEPTMDDRYLETIHEVESLYSRNSRRSSVHQALPELPFRAVPPMYERDSVYSNEPVSPIASHFYQQPAANRNISERPISEPEAVSPVSSRETLHAHTESNTSVISPIEPNFPAATQKPPPESAKPSQIPKRLPLPIATNVSPAESGVKKRWSHKATKSGETRWDAYSGEPTDGQKGHPSSYKSGAPQPEQSFPQLKERTRQILAGLKEREAVKKSNWAQSTPAEDPLDNPVERPAWKGASGRTTLVEPVKNTPSARTKPLLLLQRKKVERNVPSPVLDEVSEPSQSPRPPMSASGPSLATIRSVDSADSLKPVAPLKGRNTPRVLSPTEGEHQTRALESPFQSPGPPPRNMYDAMPSPAPSTIQEYGADSPTLGSVASFDPARPNSSSESLHENAPPKPLQREAETASSWNTYATSNVDEYSGAPPSPIARQQFNSSPVSFNDSSTVPPPIMLRKRVAANNSARSHDAYSGVSPFGNIGVRKSSSNILRKAVGAEKGRSASLMSGASISKSLPPTPVETSAADKAGTLEARMEDLARRKRNTNKIIAELRESLKKYAIVYDARKRKEVDKMIINLELELQDITNEEHETGLRLHRVQRRKDKDDFYEQPTGLWIKRVTT</sequence>
<name>A0AAV9NTE5_9EURO</name>
<dbReference type="RefSeq" id="XP_064712575.1">
    <property type="nucleotide sequence ID" value="XM_064844715.1"/>
</dbReference>
<dbReference type="GeneID" id="89969311"/>
<protein>
    <recommendedName>
        <fullName evidence="5">BZIP domain-containing protein</fullName>
    </recommendedName>
</protein>
<feature type="region of interest" description="Disordered" evidence="2">
    <location>
        <begin position="1"/>
        <end position="20"/>
    </location>
</feature>
<reference evidence="3 4" key="1">
    <citation type="submission" date="2023-08" db="EMBL/GenBank/DDBJ databases">
        <title>Black Yeasts Isolated from many extreme environments.</title>
        <authorList>
            <person name="Coleine C."/>
            <person name="Stajich J.E."/>
            <person name="Selbmann L."/>
        </authorList>
    </citation>
    <scope>NUCLEOTIDE SEQUENCE [LARGE SCALE GENOMIC DNA]</scope>
    <source>
        <strain evidence="3 4">CCFEE 5792</strain>
    </source>
</reference>
<feature type="compositionally biased region" description="Polar residues" evidence="2">
    <location>
        <begin position="447"/>
        <end position="460"/>
    </location>
</feature>
<dbReference type="EMBL" id="JAVRRD010000001">
    <property type="protein sequence ID" value="KAK5065251.1"/>
    <property type="molecule type" value="Genomic_DNA"/>
</dbReference>
<dbReference type="PANTHER" id="PTHR42023:SF1">
    <property type="entry name" value="BHLH DOMAIN-CONTAINING PROTEIN"/>
    <property type="match status" value="1"/>
</dbReference>
<proteinExistence type="predicted"/>
<accession>A0AAV9NTE5</accession>
<dbReference type="Proteomes" id="UP001358417">
    <property type="component" value="Unassembled WGS sequence"/>
</dbReference>
<feature type="coiled-coil region" evidence="1">
    <location>
        <begin position="549"/>
        <end position="602"/>
    </location>
</feature>
<evidence type="ECO:0008006" key="5">
    <source>
        <dbReference type="Google" id="ProtNLM"/>
    </source>
</evidence>
<feature type="region of interest" description="Disordered" evidence="2">
    <location>
        <begin position="84"/>
        <end position="460"/>
    </location>
</feature>
<gene>
    <name evidence="3" type="ORF">LTR84_001089</name>
</gene>
<comment type="caution">
    <text evidence="3">The sequence shown here is derived from an EMBL/GenBank/DDBJ whole genome shotgun (WGS) entry which is preliminary data.</text>
</comment>
<keyword evidence="1" id="KW-0175">Coiled coil</keyword>
<dbReference type="AlphaFoldDB" id="A0AAV9NTE5"/>